<sequence length="392" mass="45652">MKNSEKNKTLKNIMTIIIPIIFFIIILIGINKYFSNYIEDNYKPGIGSIYSNEVKDKGISLLNETLKSNDILLMGSSELPVPVDQNPRNLFPNNISPKNLTITGAPHVQSLLNAIKLGALETNPNNNITIIISLQWFMTEEIDIDGFNSNFSELQYCKLMNNKKISTELKQRISGRVYELTKDSQLSSNVKVYSKLMKNDRLAGKVINPFIFLKEKGLYLKNSYESLPLINDHKDSNKKEILNLDFNQLEIVAEEQAKKLVTSNNFFTEDEYYEKNIAPNLETIKNMYQNVDLQNSKEFQDYLILLDLCSELGIKPYIVIVSTNGYYYDYTGLSKDKRYSYYDKAINMAKEHDFQVLDLKDYEYEKYFYYDVMHLGWKGWLKISEEMARYFK</sequence>
<dbReference type="Proteomes" id="UP000595814">
    <property type="component" value="Chromosome"/>
</dbReference>
<evidence type="ECO:0000313" key="1">
    <source>
        <dbReference type="EMBL" id="QQK07030.1"/>
    </source>
</evidence>
<proteinExistence type="predicted"/>
<name>A0AC61MN57_9FIRM</name>
<dbReference type="EMBL" id="CP066744">
    <property type="protein sequence ID" value="QQK07030.1"/>
    <property type="molecule type" value="Genomic_DNA"/>
</dbReference>
<evidence type="ECO:0000313" key="2">
    <source>
        <dbReference type="Proteomes" id="UP000595814"/>
    </source>
</evidence>
<reference evidence="1 2" key="1">
    <citation type="journal article" date="2022" name="Int. J. Syst. Evol. Microbiol.">
        <title>Miniphocaeibacter halophilus sp. nov., an ammonium-tolerant acetate-producing bacterium isolated from a biogas system.</title>
        <authorList>
            <person name="Schnurer A."/>
            <person name="Singh A."/>
            <person name="Bi S."/>
            <person name="Qiao W."/>
            <person name="Westerholm M."/>
        </authorList>
    </citation>
    <scope>NUCLEOTIDE SEQUENCE [LARGE SCALE GENOMIC DNA]</scope>
    <source>
        <strain evidence="1 2">AMB_01</strain>
    </source>
</reference>
<accession>A0AC61MN57</accession>
<keyword evidence="2" id="KW-1185">Reference proteome</keyword>
<organism evidence="1 2">
    <name type="scientific">Miniphocaeibacter halophilus</name>
    <dbReference type="NCBI Taxonomy" id="2931922"/>
    <lineage>
        <taxon>Bacteria</taxon>
        <taxon>Bacillati</taxon>
        <taxon>Bacillota</taxon>
        <taxon>Tissierellia</taxon>
        <taxon>Tissierellales</taxon>
        <taxon>Peptoniphilaceae</taxon>
        <taxon>Miniphocaeibacter</taxon>
    </lineage>
</organism>
<gene>
    <name evidence="1" type="primary">dltD</name>
    <name evidence="1" type="ORF">JFY71_06685</name>
</gene>
<protein>
    <submittedName>
        <fullName evidence="1">D-alanyl-lipoteichoic acid biosynthesis protein DltD</fullName>
    </submittedName>
</protein>